<dbReference type="GO" id="GO:0032259">
    <property type="term" value="P:methylation"/>
    <property type="evidence" value="ECO:0007669"/>
    <property type="project" value="UniProtKB-KW"/>
</dbReference>
<dbReference type="GO" id="GO:0008173">
    <property type="term" value="F:RNA methyltransferase activity"/>
    <property type="evidence" value="ECO:0007669"/>
    <property type="project" value="InterPro"/>
</dbReference>
<dbReference type="Proteomes" id="UP000317496">
    <property type="component" value="Chromosome"/>
</dbReference>
<keyword evidence="1 4" id="KW-0489">Methyltransferase</keyword>
<feature type="binding site" evidence="4">
    <location>
        <position position="5"/>
    </location>
    <ligand>
        <name>S-adenosyl-L-methionine</name>
        <dbReference type="ChEBI" id="CHEBI:59789"/>
    </ligand>
</feature>
<protein>
    <recommendedName>
        <fullName evidence="7">Class I SAM-dependent RNA methyltransferase</fullName>
    </recommendedName>
</protein>
<dbReference type="InterPro" id="IPR010280">
    <property type="entry name" value="U5_MeTrfase_fam"/>
</dbReference>
<gene>
    <name evidence="5" type="ORF">FNB15_10695</name>
</gene>
<dbReference type="GO" id="GO:0006396">
    <property type="term" value="P:RNA processing"/>
    <property type="evidence" value="ECO:0007669"/>
    <property type="project" value="InterPro"/>
</dbReference>
<evidence type="ECO:0000256" key="4">
    <source>
        <dbReference type="PROSITE-ProRule" id="PRU01024"/>
    </source>
</evidence>
<comment type="caution">
    <text evidence="4">Lacks conserved residue(s) required for the propagation of feature annotation.</text>
</comment>
<dbReference type="EMBL" id="CP041636">
    <property type="protein sequence ID" value="QDO97709.1"/>
    <property type="molecule type" value="Genomic_DNA"/>
</dbReference>
<sequence length="77" mass="8666">MVLLDPPRRRQGQVQQIAEAAKFGEAPGLIVMASCDPSSFARDAKGLLEAGYRLEQTVPIDQFRWSPHLEIVSIFRR</sequence>
<comment type="similarity">
    <text evidence="4">Belongs to the class I-like SAM-binding methyltransferase superfamily. RNA M5U methyltransferase family.</text>
</comment>
<dbReference type="InterPro" id="IPR029063">
    <property type="entry name" value="SAM-dependent_MTases_sf"/>
</dbReference>
<keyword evidence="6" id="KW-1185">Reference proteome</keyword>
<dbReference type="OrthoDB" id="9804590at2"/>
<evidence type="ECO:0000256" key="3">
    <source>
        <dbReference type="ARBA" id="ARBA00022691"/>
    </source>
</evidence>
<keyword evidence="2 4" id="KW-0808">Transferase</keyword>
<accession>A0A516H1Q0</accession>
<name>A0A516H1Q0_9PROT</name>
<evidence type="ECO:0000256" key="2">
    <source>
        <dbReference type="ARBA" id="ARBA00022679"/>
    </source>
</evidence>
<dbReference type="KEGG" id="fer:FNB15_10695"/>
<evidence type="ECO:0008006" key="7">
    <source>
        <dbReference type="Google" id="ProtNLM"/>
    </source>
</evidence>
<evidence type="ECO:0000256" key="1">
    <source>
        <dbReference type="ARBA" id="ARBA00022603"/>
    </source>
</evidence>
<reference evidence="5 6" key="1">
    <citation type="submission" date="2019-07" db="EMBL/GenBank/DDBJ databases">
        <title>Genome sequencing for Ferrovibrio sp. K5.</title>
        <authorList>
            <person name="Park S.-J."/>
        </authorList>
    </citation>
    <scope>NUCLEOTIDE SEQUENCE [LARGE SCALE GENOMIC DNA]</scope>
    <source>
        <strain evidence="5 6">K5</strain>
    </source>
</reference>
<evidence type="ECO:0000313" key="6">
    <source>
        <dbReference type="Proteomes" id="UP000317496"/>
    </source>
</evidence>
<dbReference type="SUPFAM" id="SSF53335">
    <property type="entry name" value="S-adenosyl-L-methionine-dependent methyltransferases"/>
    <property type="match status" value="1"/>
</dbReference>
<dbReference type="RefSeq" id="WP_144068690.1">
    <property type="nucleotide sequence ID" value="NZ_CP041636.1"/>
</dbReference>
<feature type="active site" description="Nucleophile" evidence="4">
    <location>
        <position position="35"/>
    </location>
</feature>
<dbReference type="PROSITE" id="PS51687">
    <property type="entry name" value="SAM_MT_RNA_M5U"/>
    <property type="match status" value="1"/>
</dbReference>
<dbReference type="Gene3D" id="3.40.50.150">
    <property type="entry name" value="Vaccinia Virus protein VP39"/>
    <property type="match status" value="1"/>
</dbReference>
<dbReference type="AlphaFoldDB" id="A0A516H1Q0"/>
<organism evidence="5 6">
    <name type="scientific">Ferrovibrio terrae</name>
    <dbReference type="NCBI Taxonomy" id="2594003"/>
    <lineage>
        <taxon>Bacteria</taxon>
        <taxon>Pseudomonadati</taxon>
        <taxon>Pseudomonadota</taxon>
        <taxon>Alphaproteobacteria</taxon>
        <taxon>Rhodospirillales</taxon>
        <taxon>Rhodospirillaceae</taxon>
        <taxon>Ferrovibrio</taxon>
    </lineage>
</organism>
<keyword evidence="3 4" id="KW-0949">S-adenosyl-L-methionine</keyword>
<evidence type="ECO:0000313" key="5">
    <source>
        <dbReference type="EMBL" id="QDO97709.1"/>
    </source>
</evidence>
<proteinExistence type="inferred from homology"/>